<dbReference type="RefSeq" id="WP_142582674.1">
    <property type="nucleotide sequence ID" value="NZ_CABFPH010000018.1"/>
</dbReference>
<evidence type="ECO:0000256" key="1">
    <source>
        <dbReference type="SAM" id="MobiDB-lite"/>
    </source>
</evidence>
<evidence type="ECO:0008006" key="4">
    <source>
        <dbReference type="Google" id="ProtNLM"/>
    </source>
</evidence>
<keyword evidence="3" id="KW-1185">Reference proteome</keyword>
<gene>
    <name evidence="2" type="ORF">MET9862_01788</name>
</gene>
<evidence type="ECO:0000313" key="2">
    <source>
        <dbReference type="EMBL" id="VUD71211.1"/>
    </source>
</evidence>
<protein>
    <recommendedName>
        <fullName evidence="4">SsuA/THI5-like domain-containing protein</fullName>
    </recommendedName>
</protein>
<accession>A0A509EAI5</accession>
<dbReference type="AlphaFoldDB" id="A0A509EAI5"/>
<dbReference type="EMBL" id="CABFPH010000018">
    <property type="protein sequence ID" value="VUD71211.1"/>
    <property type="molecule type" value="Genomic_DNA"/>
</dbReference>
<sequence>MLARRAGDTRLGGLADLEGRTLGIINDQSAYATLKAAGLRWGDALSAKGRRVAALGSLIPMADQGRIHDGVVDAFAVDAPIMHWACTSPDGPWRGRIEILPGNIAPAPWFYAAAVANHPSSCRLLMAVDAFLDGFAGTAERAAIERRGQGAPVAGTGSYRDEPGNLRGSPDLAAAYRAQTGQDPLPPDLVRRHAA</sequence>
<name>A0A509EAI5_9HYPH</name>
<evidence type="ECO:0000313" key="3">
    <source>
        <dbReference type="Proteomes" id="UP000410984"/>
    </source>
</evidence>
<dbReference type="Proteomes" id="UP000410984">
    <property type="component" value="Unassembled WGS sequence"/>
</dbReference>
<proteinExistence type="predicted"/>
<feature type="region of interest" description="Disordered" evidence="1">
    <location>
        <begin position="147"/>
        <end position="171"/>
    </location>
</feature>
<dbReference type="OrthoDB" id="9177152at2"/>
<organism evidence="2 3">
    <name type="scientific">Methylobacterium symbioticum</name>
    <dbReference type="NCBI Taxonomy" id="2584084"/>
    <lineage>
        <taxon>Bacteria</taxon>
        <taxon>Pseudomonadati</taxon>
        <taxon>Pseudomonadota</taxon>
        <taxon>Alphaproteobacteria</taxon>
        <taxon>Hyphomicrobiales</taxon>
        <taxon>Methylobacteriaceae</taxon>
        <taxon>Methylobacterium</taxon>
    </lineage>
</organism>
<reference evidence="2 3" key="1">
    <citation type="submission" date="2019-06" db="EMBL/GenBank/DDBJ databases">
        <authorList>
            <person name="Rodrigo-Torres L."/>
            <person name="Arahal R. D."/>
            <person name="Lucena T."/>
        </authorList>
    </citation>
    <scope>NUCLEOTIDE SEQUENCE [LARGE SCALE GENOMIC DNA]</scope>
    <source>
        <strain evidence="2 3">SB0023/3</strain>
    </source>
</reference>